<keyword evidence="2" id="KW-1185">Reference proteome</keyword>
<reference evidence="1 2" key="1">
    <citation type="submission" date="2019-02" db="EMBL/GenBank/DDBJ databases">
        <title>Deep-cultivation of Planctomycetes and their phenomic and genomic characterization uncovers novel biology.</title>
        <authorList>
            <person name="Wiegand S."/>
            <person name="Jogler M."/>
            <person name="Boedeker C."/>
            <person name="Pinto D."/>
            <person name="Vollmers J."/>
            <person name="Rivas-Marin E."/>
            <person name="Kohn T."/>
            <person name="Peeters S.H."/>
            <person name="Heuer A."/>
            <person name="Rast P."/>
            <person name="Oberbeckmann S."/>
            <person name="Bunk B."/>
            <person name="Jeske O."/>
            <person name="Meyerdierks A."/>
            <person name="Storesund J.E."/>
            <person name="Kallscheuer N."/>
            <person name="Luecker S."/>
            <person name="Lage O.M."/>
            <person name="Pohl T."/>
            <person name="Merkel B.J."/>
            <person name="Hornburger P."/>
            <person name="Mueller R.-W."/>
            <person name="Bruemmer F."/>
            <person name="Labrenz M."/>
            <person name="Spormann A.M."/>
            <person name="Op den Camp H."/>
            <person name="Overmann J."/>
            <person name="Amann R."/>
            <person name="Jetten M.S.M."/>
            <person name="Mascher T."/>
            <person name="Medema M.H."/>
            <person name="Devos D.P."/>
            <person name="Kaster A.-K."/>
            <person name="Ovreas L."/>
            <person name="Rohde M."/>
            <person name="Galperin M.Y."/>
            <person name="Jogler C."/>
        </authorList>
    </citation>
    <scope>NUCLEOTIDE SEQUENCE [LARGE SCALE GENOMIC DNA]</scope>
    <source>
        <strain evidence="1 2">Pan161</strain>
    </source>
</reference>
<gene>
    <name evidence="1" type="ORF">Pan161_14710</name>
</gene>
<dbReference type="SUPFAM" id="SSF53649">
    <property type="entry name" value="Alkaline phosphatase-like"/>
    <property type="match status" value="1"/>
</dbReference>
<evidence type="ECO:0000313" key="2">
    <source>
        <dbReference type="Proteomes" id="UP000316855"/>
    </source>
</evidence>
<dbReference type="InterPro" id="IPR017850">
    <property type="entry name" value="Alkaline_phosphatase_core_sf"/>
</dbReference>
<dbReference type="InterPro" id="IPR010869">
    <property type="entry name" value="DUF1501"/>
</dbReference>
<dbReference type="RefSeq" id="WP_197995741.1">
    <property type="nucleotide sequence ID" value="NZ_CP036343.1"/>
</dbReference>
<dbReference type="Proteomes" id="UP000316855">
    <property type="component" value="Chromosome"/>
</dbReference>
<dbReference type="Pfam" id="PF07394">
    <property type="entry name" value="DUF1501"/>
    <property type="match status" value="1"/>
</dbReference>
<dbReference type="EMBL" id="CP036343">
    <property type="protein sequence ID" value="QDT89838.1"/>
    <property type="molecule type" value="Genomic_DNA"/>
</dbReference>
<accession>A0A517VA41</accession>
<sequence>MFFGFCFIFSRQQIRQVGKPIPRQRFPEKYRSQTGLALYGINEDPTDGFGHQCLLARQFAEAGMRFIEPGHGSWDQYSNIQTALANNCAESDKPIAGLFADLKRHDLLKDTLFLWGCEFGRTPYYDSSQSQLESSCGLRAFLSS</sequence>
<dbReference type="PANTHER" id="PTHR43737">
    <property type="entry name" value="BLL7424 PROTEIN"/>
    <property type="match status" value="1"/>
</dbReference>
<evidence type="ECO:0000313" key="1">
    <source>
        <dbReference type="EMBL" id="QDT89838.1"/>
    </source>
</evidence>
<dbReference type="KEGG" id="gax:Pan161_14710"/>
<proteinExistence type="predicted"/>
<dbReference type="AlphaFoldDB" id="A0A517VA41"/>
<organism evidence="1 2">
    <name type="scientific">Gimesia algae</name>
    <dbReference type="NCBI Taxonomy" id="2527971"/>
    <lineage>
        <taxon>Bacteria</taxon>
        <taxon>Pseudomonadati</taxon>
        <taxon>Planctomycetota</taxon>
        <taxon>Planctomycetia</taxon>
        <taxon>Planctomycetales</taxon>
        <taxon>Planctomycetaceae</taxon>
        <taxon>Gimesia</taxon>
    </lineage>
</organism>
<dbReference type="PANTHER" id="PTHR43737:SF1">
    <property type="entry name" value="DUF1501 DOMAIN-CONTAINING PROTEIN"/>
    <property type="match status" value="1"/>
</dbReference>
<protein>
    <submittedName>
        <fullName evidence="1">Uncharacterized protein</fullName>
    </submittedName>
</protein>
<name>A0A517VA41_9PLAN</name>